<dbReference type="Proteomes" id="UP001054857">
    <property type="component" value="Unassembled WGS sequence"/>
</dbReference>
<sequence length="102" mass="10969">KALIEALKRPVAAAAAAAGGAGAGRRAVDYWRLLTVLQAAHVAVWHSAYEGGQGEEEDAATSELAVWLSTYLRCMEQALRGRQSLVMRVKVFLAEALSHYDA</sequence>
<dbReference type="AlphaFoldDB" id="A0AAD3DFF1"/>
<reference evidence="1 2" key="1">
    <citation type="journal article" date="2021" name="Sci. Rep.">
        <title>Genome sequencing of the multicellular alga Astrephomene provides insights into convergent evolution of germ-soma differentiation.</title>
        <authorList>
            <person name="Yamashita S."/>
            <person name="Yamamoto K."/>
            <person name="Matsuzaki R."/>
            <person name="Suzuki S."/>
            <person name="Yamaguchi H."/>
            <person name="Hirooka S."/>
            <person name="Minakuchi Y."/>
            <person name="Miyagishima S."/>
            <person name="Kawachi M."/>
            <person name="Toyoda A."/>
            <person name="Nozaki H."/>
        </authorList>
    </citation>
    <scope>NUCLEOTIDE SEQUENCE [LARGE SCALE GENOMIC DNA]</scope>
    <source>
        <strain evidence="1 2">NIES-4017</strain>
    </source>
</reference>
<comment type="caution">
    <text evidence="1">The sequence shown here is derived from an EMBL/GenBank/DDBJ whole genome shotgun (WGS) entry which is preliminary data.</text>
</comment>
<evidence type="ECO:0000313" key="1">
    <source>
        <dbReference type="EMBL" id="GFR40795.1"/>
    </source>
</evidence>
<feature type="non-terminal residue" evidence="1">
    <location>
        <position position="102"/>
    </location>
</feature>
<feature type="non-terminal residue" evidence="1">
    <location>
        <position position="1"/>
    </location>
</feature>
<accession>A0AAD3DFF1</accession>
<organism evidence="1 2">
    <name type="scientific">Astrephomene gubernaculifera</name>
    <dbReference type="NCBI Taxonomy" id="47775"/>
    <lineage>
        <taxon>Eukaryota</taxon>
        <taxon>Viridiplantae</taxon>
        <taxon>Chlorophyta</taxon>
        <taxon>core chlorophytes</taxon>
        <taxon>Chlorophyceae</taxon>
        <taxon>CS clade</taxon>
        <taxon>Chlamydomonadales</taxon>
        <taxon>Astrephomenaceae</taxon>
        <taxon>Astrephomene</taxon>
    </lineage>
</organism>
<protein>
    <submittedName>
        <fullName evidence="1">Uncharacterized protein</fullName>
    </submittedName>
</protein>
<gene>
    <name evidence="1" type="ORF">Agub_g1412</name>
</gene>
<evidence type="ECO:0000313" key="2">
    <source>
        <dbReference type="Proteomes" id="UP001054857"/>
    </source>
</evidence>
<name>A0AAD3DFF1_9CHLO</name>
<proteinExistence type="predicted"/>
<keyword evidence="2" id="KW-1185">Reference proteome</keyword>
<dbReference type="EMBL" id="BMAR01000001">
    <property type="protein sequence ID" value="GFR40795.1"/>
    <property type="molecule type" value="Genomic_DNA"/>
</dbReference>